<reference evidence="2" key="1">
    <citation type="submission" date="2022-05" db="EMBL/GenBank/DDBJ databases">
        <title>The Musa troglodytarum L. genome provides insights into the mechanism of non-climacteric behaviour and enrichment of carotenoids.</title>
        <authorList>
            <person name="Wang J."/>
        </authorList>
    </citation>
    <scope>NUCLEOTIDE SEQUENCE</scope>
    <source>
        <tissue evidence="2">Leaf</tissue>
    </source>
</reference>
<sequence length="164" mass="17594">MMVLLAAAIRRLDADPAVGALVLTGRGRAFCSGVDLTAAEEVFKGDVKDVDANPVAQMERCRKPIIGAVNGFAVTAGFEIALACDILVAGKDAKFIDTTPEMAEKWGLNHVVDNVINDGFKLDLGHALALEKDRATCVCGSCNGKSWNLFERMLMHLQTSQEQS</sequence>
<gene>
    <name evidence="2" type="ORF">MUK42_02331</name>
</gene>
<comment type="similarity">
    <text evidence="1">Belongs to the enoyl-CoA hydratase/isomerase family.</text>
</comment>
<proteinExistence type="inferred from homology"/>
<dbReference type="InterPro" id="IPR001753">
    <property type="entry name" value="Enoyl-CoA_hydra/iso"/>
</dbReference>
<dbReference type="OrthoDB" id="2018133at2759"/>
<protein>
    <submittedName>
        <fullName evidence="2">Enoyl-CoA hydratase/isomerase family</fullName>
    </submittedName>
</protein>
<evidence type="ECO:0000313" key="3">
    <source>
        <dbReference type="Proteomes" id="UP001055439"/>
    </source>
</evidence>
<dbReference type="Gene3D" id="3.90.226.10">
    <property type="entry name" value="2-enoyl-CoA Hydratase, Chain A, domain 1"/>
    <property type="match status" value="1"/>
</dbReference>
<dbReference type="CDD" id="cd06558">
    <property type="entry name" value="crotonase-like"/>
    <property type="match status" value="1"/>
</dbReference>
<dbReference type="Pfam" id="PF00378">
    <property type="entry name" value="ECH_1"/>
    <property type="match status" value="1"/>
</dbReference>
<keyword evidence="3" id="KW-1185">Reference proteome</keyword>
<dbReference type="InterPro" id="IPR029045">
    <property type="entry name" value="ClpP/crotonase-like_dom_sf"/>
</dbReference>
<evidence type="ECO:0000256" key="1">
    <source>
        <dbReference type="ARBA" id="ARBA00005254"/>
    </source>
</evidence>
<dbReference type="SUPFAM" id="SSF52096">
    <property type="entry name" value="ClpP/crotonase"/>
    <property type="match status" value="1"/>
</dbReference>
<dbReference type="PANTHER" id="PTHR43802:SF1">
    <property type="entry name" value="IP11341P-RELATED"/>
    <property type="match status" value="1"/>
</dbReference>
<dbReference type="GO" id="GO:0005777">
    <property type="term" value="C:peroxisome"/>
    <property type="evidence" value="ECO:0007669"/>
    <property type="project" value="TreeGrafter"/>
</dbReference>
<dbReference type="PANTHER" id="PTHR43802">
    <property type="entry name" value="ENOYL-COA HYDRATASE"/>
    <property type="match status" value="1"/>
</dbReference>
<organism evidence="2 3">
    <name type="scientific">Musa troglodytarum</name>
    <name type="common">fe'i banana</name>
    <dbReference type="NCBI Taxonomy" id="320322"/>
    <lineage>
        <taxon>Eukaryota</taxon>
        <taxon>Viridiplantae</taxon>
        <taxon>Streptophyta</taxon>
        <taxon>Embryophyta</taxon>
        <taxon>Tracheophyta</taxon>
        <taxon>Spermatophyta</taxon>
        <taxon>Magnoliopsida</taxon>
        <taxon>Liliopsida</taxon>
        <taxon>Zingiberales</taxon>
        <taxon>Musaceae</taxon>
        <taxon>Musa</taxon>
    </lineage>
</organism>
<dbReference type="Proteomes" id="UP001055439">
    <property type="component" value="Chromosome 10"/>
</dbReference>
<name>A0A9E7ELV5_9LILI</name>
<dbReference type="EMBL" id="CP097503">
    <property type="protein sequence ID" value="URD79939.1"/>
    <property type="molecule type" value="Genomic_DNA"/>
</dbReference>
<dbReference type="AlphaFoldDB" id="A0A9E7ELV5"/>
<accession>A0A9E7ELV5</accession>
<evidence type="ECO:0000313" key="2">
    <source>
        <dbReference type="EMBL" id="URD79939.1"/>
    </source>
</evidence>